<dbReference type="Gene3D" id="3.30.420.10">
    <property type="entry name" value="Ribonuclease H-like superfamily/Ribonuclease H"/>
    <property type="match status" value="3"/>
</dbReference>
<dbReference type="InterPro" id="IPR033114">
    <property type="entry name" value="HNH_CAS9"/>
</dbReference>
<evidence type="ECO:0000256" key="9">
    <source>
        <dbReference type="ARBA" id="ARBA00023125"/>
    </source>
</evidence>
<dbReference type="InterPro" id="IPR040619">
    <property type="entry name" value="Cas9_alpha-helical_lobe"/>
</dbReference>
<keyword evidence="15" id="KW-1185">Reference proteome</keyword>
<feature type="active site" description="For RuvC-like nuclease domain" evidence="12">
    <location>
        <position position="25"/>
    </location>
</feature>
<dbReference type="InterPro" id="IPR041383">
    <property type="entry name" value="RuvC_III"/>
</dbReference>
<proteinExistence type="inferred from homology"/>
<evidence type="ECO:0000313" key="14">
    <source>
        <dbReference type="EMBL" id="AWU93369.1"/>
    </source>
</evidence>
<dbReference type="GO" id="GO:0003723">
    <property type="term" value="F:RNA binding"/>
    <property type="evidence" value="ECO:0007669"/>
    <property type="project" value="UniProtKB-UniRule"/>
</dbReference>
<comment type="function">
    <text evidence="12">CRISPR (clustered regularly interspaced short palindromic repeat) is an adaptive immune system that provides protection against mobile genetic elements (viruses, transposable elements and conjugative plasmids). CRISPR clusters contain spacers, sequences complementary to antecedent mobile elements, and target invading nucleic acids. CRISPR clusters are transcribed and processed into CRISPR RNA (crRNA). In type II CRISPR systems correct processing of pre-crRNA requires a trans-encoded small RNA (tracrRNA), endogenous ribonuclease 3 (rnc) and this protein. The tracrRNA serves as a guide for ribonuclease 3-aided processing of pre-crRNA. Subsequently Cas9/crRNA/tracrRNA endonucleolytically cleaves linear or circular dsDNA target complementary to the spacer; Cas9 is inactive in the absence of the 2 guide RNAs (gRNA). Cas9 recognizes the protospacer adjacent motif (PAM) in the CRISPR repeat sequences to help distinguish self versus nonself, as targets within the bacterial CRISPR locus do not have PAMs. PAM recognition is also required for catalytic activity.</text>
</comment>
<evidence type="ECO:0000256" key="3">
    <source>
        <dbReference type="ARBA" id="ARBA00022723"/>
    </source>
</evidence>
<keyword evidence="10" id="KW-0464">Manganese</keyword>
<keyword evidence="2 12" id="KW-0540">Nuclease</keyword>
<dbReference type="GO" id="GO:0003677">
    <property type="term" value="F:DNA binding"/>
    <property type="evidence" value="ECO:0007669"/>
    <property type="project" value="UniProtKB-UniRule"/>
</dbReference>
<dbReference type="GO" id="GO:0004519">
    <property type="term" value="F:endonuclease activity"/>
    <property type="evidence" value="ECO:0007669"/>
    <property type="project" value="UniProtKB-UniRule"/>
</dbReference>
<keyword evidence="7 12" id="KW-0694">RNA-binding</keyword>
<evidence type="ECO:0000256" key="4">
    <source>
        <dbReference type="ARBA" id="ARBA00022759"/>
    </source>
</evidence>
<dbReference type="EC" id="3.1.-.-" evidence="12"/>
<evidence type="ECO:0000256" key="5">
    <source>
        <dbReference type="ARBA" id="ARBA00022801"/>
    </source>
</evidence>
<dbReference type="KEGG" id="azm:DM194_03320"/>
<accession>A0A2U9S6V7</accession>
<dbReference type="OrthoDB" id="9777169at2"/>
<dbReference type="Proteomes" id="UP000249605">
    <property type="component" value="Chromosome"/>
</dbReference>
<keyword evidence="3" id="KW-0479">Metal-binding</keyword>
<dbReference type="HAMAP" id="MF_01480">
    <property type="entry name" value="Cas9"/>
    <property type="match status" value="1"/>
</dbReference>
<dbReference type="Pfam" id="PF13395">
    <property type="entry name" value="HNH_4"/>
    <property type="match status" value="1"/>
</dbReference>
<dbReference type="InterPro" id="IPR003615">
    <property type="entry name" value="HNH_nuc"/>
</dbReference>
<dbReference type="EMBL" id="CP029829">
    <property type="protein sequence ID" value="AWU93369.1"/>
    <property type="molecule type" value="Genomic_DNA"/>
</dbReference>
<evidence type="ECO:0000259" key="13">
    <source>
        <dbReference type="PROSITE" id="PS51749"/>
    </source>
</evidence>
<comment type="subunit">
    <text evidence="11 12">Monomer. Binds crRNA and tracrRNA.</text>
</comment>
<keyword evidence="4 12" id="KW-0255">Endonuclease</keyword>
<dbReference type="GO" id="GO:0046872">
    <property type="term" value="F:metal ion binding"/>
    <property type="evidence" value="ECO:0007669"/>
    <property type="project" value="UniProtKB-UniRule"/>
</dbReference>
<keyword evidence="9 12" id="KW-0238">DNA-binding</keyword>
<organism evidence="14 15">
    <name type="scientific">Azospirillum ramasamyi</name>
    <dbReference type="NCBI Taxonomy" id="682998"/>
    <lineage>
        <taxon>Bacteria</taxon>
        <taxon>Pseudomonadati</taxon>
        <taxon>Pseudomonadota</taxon>
        <taxon>Alphaproteobacteria</taxon>
        <taxon>Rhodospirillales</taxon>
        <taxon>Azospirillaceae</taxon>
        <taxon>Azospirillum</taxon>
    </lineage>
</organism>
<dbReference type="GO" id="GO:0016787">
    <property type="term" value="F:hydrolase activity"/>
    <property type="evidence" value="ECO:0007669"/>
    <property type="project" value="UniProtKB-KW"/>
</dbReference>
<dbReference type="PROSITE" id="PS51749">
    <property type="entry name" value="HNH_CAS9"/>
    <property type="match status" value="1"/>
</dbReference>
<dbReference type="GO" id="GO:0043571">
    <property type="term" value="P:maintenance of CRISPR repeat elements"/>
    <property type="evidence" value="ECO:0007669"/>
    <property type="project" value="UniProtKB-UniRule"/>
</dbReference>
<keyword evidence="8 12" id="KW-0051">Antiviral defense</keyword>
<dbReference type="AlphaFoldDB" id="A0A2U9S6V7"/>
<evidence type="ECO:0000256" key="12">
    <source>
        <dbReference type="HAMAP-Rule" id="MF_01480"/>
    </source>
</evidence>
<name>A0A2U9S6V7_9PROT</name>
<dbReference type="NCBIfam" id="TIGR01865">
    <property type="entry name" value="cas_Csn1"/>
    <property type="match status" value="1"/>
</dbReference>
<comment type="similarity">
    <text evidence="12">Belongs to the CRISPR-associated Cas9 family.</text>
</comment>
<evidence type="ECO:0000256" key="11">
    <source>
        <dbReference type="ARBA" id="ARBA00046380"/>
    </source>
</evidence>
<dbReference type="GO" id="GO:0051607">
    <property type="term" value="P:defense response to virus"/>
    <property type="evidence" value="ECO:0007669"/>
    <property type="project" value="UniProtKB-UniRule"/>
</dbReference>
<evidence type="ECO:0000256" key="6">
    <source>
        <dbReference type="ARBA" id="ARBA00022842"/>
    </source>
</evidence>
<evidence type="ECO:0000256" key="2">
    <source>
        <dbReference type="ARBA" id="ARBA00022722"/>
    </source>
</evidence>
<reference evidence="14 15" key="1">
    <citation type="journal article" date="2019" name="Int. J. Syst. Evol. Microbiol.">
        <title>Azospirillum ramasamyi sp. nov., a novel diazotrophic bacterium isolated from fermented bovine products.</title>
        <authorList>
            <person name="Anandham R."/>
            <person name="Heo J."/>
            <person name="Krishnamoorthy R."/>
            <person name="SenthilKumar M."/>
            <person name="Gopal N.O."/>
            <person name="Kim S.J."/>
            <person name="Kwon S.W."/>
        </authorList>
    </citation>
    <scope>NUCLEOTIDE SEQUENCE [LARGE SCALE GENOMIC DNA]</scope>
    <source>
        <strain evidence="14 15">M2T2B2</strain>
    </source>
</reference>
<gene>
    <name evidence="12 14" type="primary">cas9</name>
    <name evidence="14" type="ORF">DM194_03320</name>
</gene>
<dbReference type="InterPro" id="IPR036397">
    <property type="entry name" value="RNaseH_sf"/>
</dbReference>
<feature type="active site" description="Proton acceptor for HNH nuclease domain" evidence="12">
    <location>
        <position position="611"/>
    </location>
</feature>
<comment type="domain">
    <text evidence="12">Has 2 endonuclease domains. The discontinuous RuvC-like domain cleaves the target DNA noncomplementary to crRNA while the HNH nuclease domain cleaves the target DNA complementary to crRNA.</text>
</comment>
<feature type="domain" description="HNH Cas9-type" evidence="13">
    <location>
        <begin position="535"/>
        <end position="693"/>
    </location>
</feature>
<keyword evidence="6" id="KW-0460">Magnesium</keyword>
<evidence type="ECO:0000256" key="8">
    <source>
        <dbReference type="ARBA" id="ARBA00023118"/>
    </source>
</evidence>
<protein>
    <recommendedName>
        <fullName evidence="12">CRISPR-associated endonuclease Cas9</fullName>
        <ecNumber evidence="12">3.1.-.-</ecNumber>
    </recommendedName>
</protein>
<dbReference type="Pfam" id="PF18470">
    <property type="entry name" value="Cas9_a"/>
    <property type="match status" value="1"/>
</dbReference>
<comment type="caution">
    <text evidence="12">Lacks conserved residue(s) required for the propagation of feature annotation.</text>
</comment>
<evidence type="ECO:0000256" key="10">
    <source>
        <dbReference type="ARBA" id="ARBA00023211"/>
    </source>
</evidence>
<evidence type="ECO:0000256" key="7">
    <source>
        <dbReference type="ARBA" id="ARBA00022884"/>
    </source>
</evidence>
<evidence type="ECO:0000256" key="1">
    <source>
        <dbReference type="ARBA" id="ARBA00001946"/>
    </source>
</evidence>
<comment type="cofactor">
    <cofactor evidence="1">
        <name>Mg(2+)</name>
        <dbReference type="ChEBI" id="CHEBI:18420"/>
    </cofactor>
</comment>
<keyword evidence="5 12" id="KW-0378">Hydrolase</keyword>
<evidence type="ECO:0000313" key="15">
    <source>
        <dbReference type="Proteomes" id="UP000249605"/>
    </source>
</evidence>
<sequence length="1074" mass="121071">MLFGCINCGRKSVVSKRLRYRLALDLGTNSIGFCLLDLNGDGRPCGVRRMGVRIFPDGRDPKSQQSLAADRRLARSMRRRRDRYLRRRKALMNALVAAALMPETRQARKALEALDPYELRAAAVAGPLPAHQLGRALFHLNQRRGFKSNRKAAGDENEAGKVKSGISALKAELAASGAGTLGQWLAARHASRQPVRARLTGTGAKAAYSFYPDRALVHEEFQAIRAAQAPHHPCVTAEQWDRIESVIFHQRPLKPVKPGKCTLYPAEERAPWALPIAQRFRILHELHNLRIVRPGQGEEGLSPVDFDRFYDRLCRKGDLTFKTLAKELKLPPDARINLEDDKRDRLKGDATADALSAEKGKRRRIGAAWHGFPADRQRGIVGRLIDAEDEGELAGWLVEELGLPWEVAILTAERPGLPDGYCRLSEKALEQVVPLMHEEHLPYDEAVRALGLHHSDHRPDDLLDELPYYGVPLERFIAFGTGEADDPPELRIGRFPNPTVHVALNELRRVVNRIIRRWGKPEEIVVELARDLKQSRADRDKEQREQALNQKKNRTRVEQLRELGIEPTGEALLRLRLWEELPRIGSAHVCVYTGQPISMTQLLQGDVDVDHILPFSRTLANGADNKIVCHRRANRIKRNRTPWEAFGVVPADGYDWSAIAERAESLPQNKRWRFLPNAMERFEKDRGFIDRQLVETRHLSRVAREYLGCIVPLEKVRAAPGRLTAMLRGRWGLNAILSDANLKNRSDHRHHAVDAAVLGVIDQRLVQRVADAAKRAEERELEKLFDGLPDPFDGLPGPSFREQVQDRVQGIIVSHKPEHGWQGRMHNDTAYGPVERLPDGTHRVVTRKPLGSLVEKDFGNIRDRALAAALERHVAEQAAQGRGLGEALSCFTWTGGEVRRVRMLDKLGSPVAVRDEGGRTFKFYKGDSNAWYEILRDGRGRWTGRVVSTYEAYRLHAEWLAERTDRGRDDAAFPDWAAGRLCAGIGTPLFRLFKGDMLAFGTAPNREILRVVKFTDGQITFAGHREAGNLKARDADKEDPFKYRYCSPEALRKAQARPVGVDPAGFVHDRGPLE</sequence>
<dbReference type="InterPro" id="IPR028629">
    <property type="entry name" value="Cas9"/>
</dbReference>
<dbReference type="Pfam" id="PF18541">
    <property type="entry name" value="RuvC_III"/>
    <property type="match status" value="1"/>
</dbReference>